<name>A0A024GRH1_9STRA</name>
<dbReference type="EMBL" id="CAIX01000256">
    <property type="protein sequence ID" value="CCI48924.1"/>
    <property type="molecule type" value="Genomic_DNA"/>
</dbReference>
<gene>
    <name evidence="1" type="ORF">BN9_101330</name>
</gene>
<dbReference type="AlphaFoldDB" id="A0A024GRH1"/>
<evidence type="ECO:0000313" key="2">
    <source>
        <dbReference type="Proteomes" id="UP000053237"/>
    </source>
</evidence>
<organism evidence="1 2">
    <name type="scientific">Albugo candida</name>
    <dbReference type="NCBI Taxonomy" id="65357"/>
    <lineage>
        <taxon>Eukaryota</taxon>
        <taxon>Sar</taxon>
        <taxon>Stramenopiles</taxon>
        <taxon>Oomycota</taxon>
        <taxon>Peronosporomycetes</taxon>
        <taxon>Albuginales</taxon>
        <taxon>Albuginaceae</taxon>
        <taxon>Albugo</taxon>
    </lineage>
</organism>
<dbReference type="InParanoid" id="A0A024GRH1"/>
<dbReference type="Proteomes" id="UP000053237">
    <property type="component" value="Unassembled WGS sequence"/>
</dbReference>
<accession>A0A024GRH1</accession>
<evidence type="ECO:0000313" key="1">
    <source>
        <dbReference type="EMBL" id="CCI48924.1"/>
    </source>
</evidence>
<keyword evidence="2" id="KW-1185">Reference proteome</keyword>
<proteinExistence type="predicted"/>
<protein>
    <submittedName>
        <fullName evidence="1">Uncharacterized protein</fullName>
    </submittedName>
</protein>
<reference evidence="1 2" key="1">
    <citation type="submission" date="2012-05" db="EMBL/GenBank/DDBJ databases">
        <title>Recombination and specialization in a pathogen metapopulation.</title>
        <authorList>
            <person name="Gardiner A."/>
            <person name="Kemen E."/>
            <person name="Schultz-Larsen T."/>
            <person name="MacLean D."/>
            <person name="Van Oosterhout C."/>
            <person name="Jones J.D.G."/>
        </authorList>
    </citation>
    <scope>NUCLEOTIDE SEQUENCE [LARGE SCALE GENOMIC DNA]</scope>
    <source>
        <strain evidence="1 2">Ac Nc2</strain>
    </source>
</reference>
<sequence length="102" mass="11618">MKELLEHVLIQLEPSTNESTGESNVGIADHRPSLHWQIVNHDTDVFDVNAAYGQMLYRLTGRELKSVFRFSSGEWSHAMHRTQNAQEFNFTAEEVAISATNE</sequence>
<comment type="caution">
    <text evidence="1">The sequence shown here is derived from an EMBL/GenBank/DDBJ whole genome shotgun (WGS) entry which is preliminary data.</text>
</comment>